<keyword evidence="2" id="KW-1185">Reference proteome</keyword>
<dbReference type="EMBL" id="BGPR01216404">
    <property type="protein sequence ID" value="GBN53069.1"/>
    <property type="molecule type" value="Genomic_DNA"/>
</dbReference>
<organism evidence="1 2">
    <name type="scientific">Araneus ventricosus</name>
    <name type="common">Orbweaver spider</name>
    <name type="synonym">Epeira ventricosa</name>
    <dbReference type="NCBI Taxonomy" id="182803"/>
    <lineage>
        <taxon>Eukaryota</taxon>
        <taxon>Metazoa</taxon>
        <taxon>Ecdysozoa</taxon>
        <taxon>Arthropoda</taxon>
        <taxon>Chelicerata</taxon>
        <taxon>Arachnida</taxon>
        <taxon>Araneae</taxon>
        <taxon>Araneomorphae</taxon>
        <taxon>Entelegynae</taxon>
        <taxon>Araneoidea</taxon>
        <taxon>Araneidae</taxon>
        <taxon>Araneus</taxon>
    </lineage>
</organism>
<dbReference type="Proteomes" id="UP000499080">
    <property type="component" value="Unassembled WGS sequence"/>
</dbReference>
<name>A0A4Y2PPJ1_ARAVE</name>
<sequence length="50" mass="5936">MLPVDGRQLENVEGELLKLKKKEAADCQLWHSVARTEERKKQKNEEIDDW</sequence>
<evidence type="ECO:0000313" key="2">
    <source>
        <dbReference type="Proteomes" id="UP000499080"/>
    </source>
</evidence>
<dbReference type="AlphaFoldDB" id="A0A4Y2PPJ1"/>
<feature type="non-terminal residue" evidence="1">
    <location>
        <position position="50"/>
    </location>
</feature>
<protein>
    <submittedName>
        <fullName evidence="1">Uncharacterized protein</fullName>
    </submittedName>
</protein>
<accession>A0A4Y2PPJ1</accession>
<gene>
    <name evidence="1" type="ORF">AVEN_250277_1</name>
</gene>
<proteinExistence type="predicted"/>
<reference evidence="1 2" key="1">
    <citation type="journal article" date="2019" name="Sci. Rep.">
        <title>Orb-weaving spider Araneus ventricosus genome elucidates the spidroin gene catalogue.</title>
        <authorList>
            <person name="Kono N."/>
            <person name="Nakamura H."/>
            <person name="Ohtoshi R."/>
            <person name="Moran D.A.P."/>
            <person name="Shinohara A."/>
            <person name="Yoshida Y."/>
            <person name="Fujiwara M."/>
            <person name="Mori M."/>
            <person name="Tomita M."/>
            <person name="Arakawa K."/>
        </authorList>
    </citation>
    <scope>NUCLEOTIDE SEQUENCE [LARGE SCALE GENOMIC DNA]</scope>
</reference>
<evidence type="ECO:0000313" key="1">
    <source>
        <dbReference type="EMBL" id="GBN53069.1"/>
    </source>
</evidence>
<comment type="caution">
    <text evidence="1">The sequence shown here is derived from an EMBL/GenBank/DDBJ whole genome shotgun (WGS) entry which is preliminary data.</text>
</comment>